<feature type="domain" description="B12-binding" evidence="6">
    <location>
        <begin position="153"/>
        <end position="231"/>
    </location>
</feature>
<keyword evidence="3" id="KW-0479">Metal-binding</keyword>
<dbReference type="CDD" id="cd02068">
    <property type="entry name" value="radical_SAM_B12_BD"/>
    <property type="match status" value="1"/>
</dbReference>
<dbReference type="SFLD" id="SFLDS00029">
    <property type="entry name" value="Radical_SAM"/>
    <property type="match status" value="1"/>
</dbReference>
<evidence type="ECO:0000259" key="6">
    <source>
        <dbReference type="PROSITE" id="PS51332"/>
    </source>
</evidence>
<dbReference type="InterPro" id="IPR007197">
    <property type="entry name" value="rSAM"/>
</dbReference>
<dbReference type="GO" id="GO:0031419">
    <property type="term" value="F:cobalamin binding"/>
    <property type="evidence" value="ECO:0007669"/>
    <property type="project" value="InterPro"/>
</dbReference>
<dbReference type="InterPro" id="IPR006638">
    <property type="entry name" value="Elp3/MiaA/NifB-like_rSAM"/>
</dbReference>
<evidence type="ECO:0000256" key="4">
    <source>
        <dbReference type="ARBA" id="ARBA00023004"/>
    </source>
</evidence>
<dbReference type="Pfam" id="PF04055">
    <property type="entry name" value="Radical_SAM"/>
    <property type="match status" value="1"/>
</dbReference>
<organism evidence="7 8">
    <name type="scientific">Yoonia maritima</name>
    <dbReference type="NCBI Taxonomy" id="1435347"/>
    <lineage>
        <taxon>Bacteria</taxon>
        <taxon>Pseudomonadati</taxon>
        <taxon>Pseudomonadota</taxon>
        <taxon>Alphaproteobacteria</taxon>
        <taxon>Rhodobacterales</taxon>
        <taxon>Paracoccaceae</taxon>
        <taxon>Yoonia</taxon>
    </lineage>
</organism>
<reference evidence="7 8" key="1">
    <citation type="submission" date="2018-03" db="EMBL/GenBank/DDBJ databases">
        <title>Genomic Encyclopedia of Archaeal and Bacterial Type Strains, Phase II (KMG-II): from individual species to whole genera.</title>
        <authorList>
            <person name="Goeker M."/>
        </authorList>
    </citation>
    <scope>NUCLEOTIDE SEQUENCE [LARGE SCALE GENOMIC DNA]</scope>
    <source>
        <strain evidence="7 8">DSM 101533</strain>
    </source>
</reference>
<dbReference type="InterPro" id="IPR023984">
    <property type="entry name" value="rSAM_ocin_1"/>
</dbReference>
<dbReference type="PANTHER" id="PTHR43409">
    <property type="entry name" value="ANAEROBIC MAGNESIUM-PROTOPORPHYRIN IX MONOMETHYL ESTER CYCLASE-RELATED"/>
    <property type="match status" value="1"/>
</dbReference>
<dbReference type="GO" id="GO:0051536">
    <property type="term" value="F:iron-sulfur cluster binding"/>
    <property type="evidence" value="ECO:0007669"/>
    <property type="project" value="UniProtKB-KW"/>
</dbReference>
<evidence type="ECO:0000313" key="7">
    <source>
        <dbReference type="EMBL" id="PRY75528.1"/>
    </source>
</evidence>
<dbReference type="SMART" id="SM00729">
    <property type="entry name" value="Elp3"/>
    <property type="match status" value="1"/>
</dbReference>
<keyword evidence="4" id="KW-0408">Iron</keyword>
<accession>A0A2T0VVD3</accession>
<gene>
    <name evidence="7" type="ORF">CLV80_112115</name>
</gene>
<dbReference type="InterPro" id="IPR023404">
    <property type="entry name" value="rSAM_horseshoe"/>
</dbReference>
<dbReference type="GO" id="GO:0003824">
    <property type="term" value="F:catalytic activity"/>
    <property type="evidence" value="ECO:0007669"/>
    <property type="project" value="InterPro"/>
</dbReference>
<dbReference type="RefSeq" id="WP_165793405.1">
    <property type="nucleotide sequence ID" value="NZ_PVTP01000012.1"/>
</dbReference>
<evidence type="ECO:0000256" key="2">
    <source>
        <dbReference type="ARBA" id="ARBA00022691"/>
    </source>
</evidence>
<evidence type="ECO:0000256" key="3">
    <source>
        <dbReference type="ARBA" id="ARBA00022723"/>
    </source>
</evidence>
<dbReference type="GO" id="GO:0005829">
    <property type="term" value="C:cytosol"/>
    <property type="evidence" value="ECO:0007669"/>
    <property type="project" value="TreeGrafter"/>
</dbReference>
<dbReference type="SUPFAM" id="SSF102114">
    <property type="entry name" value="Radical SAM enzymes"/>
    <property type="match status" value="1"/>
</dbReference>
<keyword evidence="5" id="KW-0411">Iron-sulfur</keyword>
<dbReference type="InterPro" id="IPR051198">
    <property type="entry name" value="BchE-like"/>
</dbReference>
<name>A0A2T0VVD3_9RHOB</name>
<dbReference type="AlphaFoldDB" id="A0A2T0VVD3"/>
<evidence type="ECO:0000256" key="5">
    <source>
        <dbReference type="ARBA" id="ARBA00023014"/>
    </source>
</evidence>
<dbReference type="Gene3D" id="3.40.50.280">
    <property type="entry name" value="Cobalamin-binding domain"/>
    <property type="match status" value="1"/>
</dbReference>
<keyword evidence="8" id="KW-1185">Reference proteome</keyword>
<dbReference type="EMBL" id="PVTP01000012">
    <property type="protein sequence ID" value="PRY75528.1"/>
    <property type="molecule type" value="Genomic_DNA"/>
</dbReference>
<dbReference type="GO" id="GO:0046872">
    <property type="term" value="F:metal ion binding"/>
    <property type="evidence" value="ECO:0007669"/>
    <property type="project" value="UniProtKB-KW"/>
</dbReference>
<comment type="cofactor">
    <cofactor evidence="1">
        <name>[4Fe-4S] cluster</name>
        <dbReference type="ChEBI" id="CHEBI:49883"/>
    </cofactor>
</comment>
<comment type="caution">
    <text evidence="7">The sequence shown here is derived from an EMBL/GenBank/DDBJ whole genome shotgun (WGS) entry which is preliminary data.</text>
</comment>
<protein>
    <submittedName>
        <fullName evidence="7">Ribosomal peptide maturation radical SAM protein 1</fullName>
    </submittedName>
</protein>
<keyword evidence="2" id="KW-0949">S-adenosyl-L-methionine</keyword>
<dbReference type="PANTHER" id="PTHR43409:SF7">
    <property type="entry name" value="BLL1977 PROTEIN"/>
    <property type="match status" value="1"/>
</dbReference>
<evidence type="ECO:0000256" key="1">
    <source>
        <dbReference type="ARBA" id="ARBA00001966"/>
    </source>
</evidence>
<dbReference type="PROSITE" id="PS51332">
    <property type="entry name" value="B12_BINDING"/>
    <property type="match status" value="1"/>
</dbReference>
<proteinExistence type="predicted"/>
<dbReference type="SFLD" id="SFLDG01082">
    <property type="entry name" value="B12-binding_domain_containing"/>
    <property type="match status" value="1"/>
</dbReference>
<evidence type="ECO:0000313" key="8">
    <source>
        <dbReference type="Proteomes" id="UP000238007"/>
    </source>
</evidence>
<sequence>MGHNAARFEFGDTLKVADNPKPLKVGLVCAPFFSIDYPSIQIGLLAAIAQSIGAQVSTYHLTVYLAQRIGADAYHSLCQHRGRMTGDWLFSVAAFGGEVDTDDNAYFKAFPEEIDGLCEKLDCDRPYLTELRHRILPEFIDACMTNEDWTTLDVVGFTSTFQQNVASLALARRIKSASPDTKIVFGGANFEDEMGPEYVRAFDCIDYAVSGEGETAFPKLLKAIRDGKSGAGIPGVIARQGQDVSFTPANAEFSDLNAQPIPIYDEFFARMDATGLSSGDRYGRMLPLEGSRGCWWGEKHHCTFCGLNGTGMTYRSKDPKRLLAEIATLAKRHRITSFESVDNILDMKYLSTFFSEIEGKRLDYTFFFEVKANLNRSQVAMLQKGGVRHIQPGIESLSTNVLALMEKGCTMLQNVRLLKWSRYYRLKVGWNIIWGFPGEIAEDYATQLSAAKLIPHLEPPSGCGPIWLERFSPFYTQKDRFPIQEIVPEASYGHAYPDYLNLEKVAYFFDYVMANTQGSEHSDLRAWVAEWQDRATSDQPDTLSYRLIDDGIMIDDDRRDFSRGTHSFEGPLAQIYLECDETYCSAGQVTKRLNSKYENAHSLEEVRAALDRFCSMGLMLSENDNYLSLALPVNPGI</sequence>
<dbReference type="Gene3D" id="3.80.30.20">
    <property type="entry name" value="tm_1862 like domain"/>
    <property type="match status" value="1"/>
</dbReference>
<dbReference type="SFLD" id="SFLDF00324">
    <property type="entry name" value="bacteriocin_maturation"/>
    <property type="match status" value="1"/>
</dbReference>
<dbReference type="Proteomes" id="UP000238007">
    <property type="component" value="Unassembled WGS sequence"/>
</dbReference>
<dbReference type="InterPro" id="IPR058240">
    <property type="entry name" value="rSAM_sf"/>
</dbReference>
<dbReference type="NCBIfam" id="TIGR03975">
    <property type="entry name" value="rSAM_ocin_1"/>
    <property type="match status" value="1"/>
</dbReference>
<dbReference type="InterPro" id="IPR006158">
    <property type="entry name" value="Cobalamin-bd"/>
</dbReference>